<dbReference type="Proteomes" id="UP001472677">
    <property type="component" value="Unassembled WGS sequence"/>
</dbReference>
<dbReference type="EMBL" id="JBBPBM010000009">
    <property type="protein sequence ID" value="KAK8568566.1"/>
    <property type="molecule type" value="Genomic_DNA"/>
</dbReference>
<organism evidence="1 2">
    <name type="scientific">Hibiscus sabdariffa</name>
    <name type="common">roselle</name>
    <dbReference type="NCBI Taxonomy" id="183260"/>
    <lineage>
        <taxon>Eukaryota</taxon>
        <taxon>Viridiplantae</taxon>
        <taxon>Streptophyta</taxon>
        <taxon>Embryophyta</taxon>
        <taxon>Tracheophyta</taxon>
        <taxon>Spermatophyta</taxon>
        <taxon>Magnoliopsida</taxon>
        <taxon>eudicotyledons</taxon>
        <taxon>Gunneridae</taxon>
        <taxon>Pentapetalae</taxon>
        <taxon>rosids</taxon>
        <taxon>malvids</taxon>
        <taxon>Malvales</taxon>
        <taxon>Malvaceae</taxon>
        <taxon>Malvoideae</taxon>
        <taxon>Hibiscus</taxon>
    </lineage>
</organism>
<evidence type="ECO:0000313" key="1">
    <source>
        <dbReference type="EMBL" id="KAK8568566.1"/>
    </source>
</evidence>
<evidence type="ECO:0000313" key="2">
    <source>
        <dbReference type="Proteomes" id="UP001472677"/>
    </source>
</evidence>
<reference evidence="1 2" key="1">
    <citation type="journal article" date="2024" name="G3 (Bethesda)">
        <title>Genome assembly of Hibiscus sabdariffa L. provides insights into metabolisms of medicinal natural products.</title>
        <authorList>
            <person name="Kim T."/>
        </authorList>
    </citation>
    <scope>NUCLEOTIDE SEQUENCE [LARGE SCALE GENOMIC DNA]</scope>
    <source>
        <strain evidence="1">TK-2024</strain>
        <tissue evidence="1">Old leaves</tissue>
    </source>
</reference>
<sequence>MGMSKTTCFGPSCTKEPYERSGFDLENREIEHGKGVLEAGKEVEADRKEPFRYEELEGRSRLTETESEFHRWIRKKTSRSCL</sequence>
<accession>A0ABR2F0S3</accession>
<gene>
    <name evidence="1" type="ORF">V6N12_007114</name>
</gene>
<name>A0ABR2F0S3_9ROSI</name>
<comment type="caution">
    <text evidence="1">The sequence shown here is derived from an EMBL/GenBank/DDBJ whole genome shotgun (WGS) entry which is preliminary data.</text>
</comment>
<protein>
    <submittedName>
        <fullName evidence="1">Uncharacterized protein</fullName>
    </submittedName>
</protein>
<keyword evidence="2" id="KW-1185">Reference proteome</keyword>
<proteinExistence type="predicted"/>